<evidence type="ECO:0000313" key="5">
    <source>
        <dbReference type="Proteomes" id="UP000612055"/>
    </source>
</evidence>
<keyword evidence="1" id="KW-0732">Signal</keyword>
<dbReference type="PANTHER" id="PTHR34599:SF2">
    <property type="entry name" value="TRAF-TYPE DOMAIN-CONTAINING PROTEIN"/>
    <property type="match status" value="1"/>
</dbReference>
<gene>
    <name evidence="4" type="ORF">HYH03_001607</name>
</gene>
<dbReference type="Gene3D" id="1.10.606.20">
    <property type="match status" value="1"/>
</dbReference>
<dbReference type="PANTHER" id="PTHR34599">
    <property type="entry name" value="PEROXIDASE-RELATED"/>
    <property type="match status" value="1"/>
</dbReference>
<dbReference type="InterPro" id="IPR049283">
    <property type="entry name" value="DUF6851"/>
</dbReference>
<proteinExistence type="predicted"/>
<sequence length="535" mass="57467">MATLATAPPGAIAVLVLVLIGAPCWACASGNWGIPGNVVAGRTDQGPPQRCLPPPSPPNLEAPYDVFDQLLFNGLGYLVARSGAQPLFANMNAFSLAAWNAIAPYDCSALPAIDTGIPRRPSPQRTQINRNRAVAAALVRIQELVDPPLAALSRQLMSASTPAGAFLLAPPGCSAPGTSKYNTPECVGIRAAEVTYAFAQANGWNADGSRTRSFNKAQYEDYINYVPKNTPWELTHQCKWQPLHETDGRGKVGSGLKGLKGLKGPGVVEDGSWTQANLMHAVPPRSLVLQFWIQYPLLSYLKDVGMTLINKTAEIGRTAPMWDCENPAVYKAEVDEILAYSAALNDTTKTITEFIGGLPWWLFAMQQLRQHKNWSTTDLFAFNLVQVLQVDAGVIVLKEKIRNDAVRPASAVRWLYGGSNVTAYGGPAVGGTVSLPAEWLQLWQGGSATISPPIVYGWPAAGCSLREPEMSPSGPTFFSLSSMAQFRQTCQDARVIGGVHFRAGVTAGDQMCDGLVSGAWPKIQQLYPKLAGNTC</sequence>
<dbReference type="Pfam" id="PF21167">
    <property type="entry name" value="DUF6851"/>
    <property type="match status" value="1"/>
</dbReference>
<evidence type="ECO:0000259" key="2">
    <source>
        <dbReference type="Pfam" id="PF21167"/>
    </source>
</evidence>
<evidence type="ECO:0000313" key="4">
    <source>
        <dbReference type="EMBL" id="KAG2500846.1"/>
    </source>
</evidence>
<dbReference type="Proteomes" id="UP000612055">
    <property type="component" value="Unassembled WGS sequence"/>
</dbReference>
<keyword evidence="5" id="KW-1185">Reference proteome</keyword>
<dbReference type="EMBL" id="JAEHOE010000003">
    <property type="protein sequence ID" value="KAG2500846.1"/>
    <property type="molecule type" value="Genomic_DNA"/>
</dbReference>
<organism evidence="4 5">
    <name type="scientific">Edaphochlamys debaryana</name>
    <dbReference type="NCBI Taxonomy" id="47281"/>
    <lineage>
        <taxon>Eukaryota</taxon>
        <taxon>Viridiplantae</taxon>
        <taxon>Chlorophyta</taxon>
        <taxon>core chlorophytes</taxon>
        <taxon>Chlorophyceae</taxon>
        <taxon>CS clade</taxon>
        <taxon>Chlamydomonadales</taxon>
        <taxon>Chlamydomonadales incertae sedis</taxon>
        <taxon>Edaphochlamys</taxon>
    </lineage>
</organism>
<dbReference type="AlphaFoldDB" id="A0A836C542"/>
<evidence type="ECO:0000259" key="3">
    <source>
        <dbReference type="Pfam" id="PF22778"/>
    </source>
</evidence>
<evidence type="ECO:0000256" key="1">
    <source>
        <dbReference type="SAM" id="SignalP"/>
    </source>
</evidence>
<dbReference type="InterPro" id="IPR055161">
    <property type="entry name" value="NapH1-like_2nd"/>
</dbReference>
<dbReference type="InterPro" id="IPR052559">
    <property type="entry name" value="V-haloperoxidase"/>
</dbReference>
<comment type="caution">
    <text evidence="4">The sequence shown here is derived from an EMBL/GenBank/DDBJ whole genome shotgun (WGS) entry which is preliminary data.</text>
</comment>
<feature type="domain" description="Vanadium-dependent haloperoxidase NapH1-like second helical-bundle" evidence="3">
    <location>
        <begin position="389"/>
        <end position="439"/>
    </location>
</feature>
<name>A0A836C542_9CHLO</name>
<feature type="domain" description="DUF6851" evidence="2">
    <location>
        <begin position="96"/>
        <end position="242"/>
    </location>
</feature>
<dbReference type="Pfam" id="PF22778">
    <property type="entry name" value="VCPO_2nd"/>
    <property type="match status" value="1"/>
</dbReference>
<feature type="signal peptide" evidence="1">
    <location>
        <begin position="1"/>
        <end position="26"/>
    </location>
</feature>
<accession>A0A836C542</accession>
<dbReference type="OrthoDB" id="532701at2759"/>
<reference evidence="4" key="1">
    <citation type="journal article" date="2020" name="bioRxiv">
        <title>Comparative genomics of Chlamydomonas.</title>
        <authorList>
            <person name="Craig R.J."/>
            <person name="Hasan A.R."/>
            <person name="Ness R.W."/>
            <person name="Keightley P.D."/>
        </authorList>
    </citation>
    <scope>NUCLEOTIDE SEQUENCE</scope>
    <source>
        <strain evidence="4">CCAP 11/70</strain>
    </source>
</reference>
<protein>
    <submittedName>
        <fullName evidence="4">Uncharacterized protein</fullName>
    </submittedName>
</protein>
<feature type="chain" id="PRO_5032519815" evidence="1">
    <location>
        <begin position="27"/>
        <end position="535"/>
    </location>
</feature>